<protein>
    <submittedName>
        <fullName evidence="15">Zinc finger protein AEBP2-like</fullName>
    </submittedName>
</protein>
<evidence type="ECO:0000259" key="13">
    <source>
        <dbReference type="PROSITE" id="PS50157"/>
    </source>
</evidence>
<keyword evidence="4" id="KW-0677">Repeat</keyword>
<dbReference type="Gene3D" id="3.30.160.60">
    <property type="entry name" value="Classic Zinc Finger"/>
    <property type="match status" value="2"/>
</dbReference>
<comment type="similarity">
    <text evidence="11">Belongs to the AEBP2/jing C2H2-type zinc-finger family.</text>
</comment>
<proteinExistence type="inferred from homology"/>
<keyword evidence="6" id="KW-0862">Zinc</keyword>
<evidence type="ECO:0000256" key="6">
    <source>
        <dbReference type="ARBA" id="ARBA00022833"/>
    </source>
</evidence>
<evidence type="ECO:0000256" key="1">
    <source>
        <dbReference type="ARBA" id="ARBA00004123"/>
    </source>
</evidence>
<organism evidence="14 15">
    <name type="scientific">Saccoglossus kowalevskii</name>
    <name type="common">Acorn worm</name>
    <dbReference type="NCBI Taxonomy" id="10224"/>
    <lineage>
        <taxon>Eukaryota</taxon>
        <taxon>Metazoa</taxon>
        <taxon>Hemichordata</taxon>
        <taxon>Enteropneusta</taxon>
        <taxon>Harrimaniidae</taxon>
        <taxon>Saccoglossus</taxon>
    </lineage>
</organism>
<dbReference type="PANTHER" id="PTHR46541:SF1">
    <property type="entry name" value="ZINC FINGER PROTEIN AEBP2"/>
    <property type="match status" value="1"/>
</dbReference>
<reference evidence="15" key="1">
    <citation type="submission" date="2025-08" db="UniProtKB">
        <authorList>
            <consortium name="RefSeq"/>
        </authorList>
    </citation>
    <scope>IDENTIFICATION</scope>
    <source>
        <tissue evidence="15">Testes</tissue>
    </source>
</reference>
<keyword evidence="5 12" id="KW-0863">Zinc-finger</keyword>
<sequence>MTSTSPPPQCPPVFKKTSQIPCKWEKCTAIVSCSSDLAEHITEVHVDKQRGETYICLWGGCKVYNTPSKSKTWLTKHVLFHSGGKPFKCVIGGCHASFGSYHGLARHVPTHFNDNNGQQKTTRSKEDSPAKIFKKKKMRYKRRLSLVKPDDYFDSRIVDVLKHKLLQLNKKTKLDTEGGGNSIIFRSSVIGRRKESNGKVKLLLHWTPEHFLPDSWVAENQAIGLQTKVMPLSSLPRDSVCQLDPAKPHCHIRNQRKNRRK</sequence>
<dbReference type="InterPro" id="IPR036236">
    <property type="entry name" value="Znf_C2H2_sf"/>
</dbReference>
<dbReference type="SUPFAM" id="SSF57667">
    <property type="entry name" value="beta-beta-alpha zinc fingers"/>
    <property type="match status" value="1"/>
</dbReference>
<feature type="domain" description="C2H2-type" evidence="13">
    <location>
        <begin position="87"/>
        <end position="116"/>
    </location>
</feature>
<dbReference type="InterPro" id="IPR059034">
    <property type="entry name" value="SH3_AEBP2_C"/>
</dbReference>
<evidence type="ECO:0000256" key="7">
    <source>
        <dbReference type="ARBA" id="ARBA00022853"/>
    </source>
</evidence>
<evidence type="ECO:0000256" key="3">
    <source>
        <dbReference type="ARBA" id="ARBA00022723"/>
    </source>
</evidence>
<keyword evidence="2" id="KW-0678">Repressor</keyword>
<evidence type="ECO:0000256" key="11">
    <source>
        <dbReference type="ARBA" id="ARBA00037930"/>
    </source>
</evidence>
<comment type="subcellular location">
    <subcellularLocation>
        <location evidence="1">Nucleus</location>
    </subcellularLocation>
</comment>
<dbReference type="Proteomes" id="UP000694865">
    <property type="component" value="Unplaced"/>
</dbReference>
<keyword evidence="14" id="KW-1185">Reference proteome</keyword>
<dbReference type="RefSeq" id="XP_002734488.1">
    <property type="nucleotide sequence ID" value="XM_002734442.2"/>
</dbReference>
<accession>A0ABM0GPK1</accession>
<dbReference type="SMART" id="SM00355">
    <property type="entry name" value="ZnF_C2H2"/>
    <property type="match status" value="3"/>
</dbReference>
<dbReference type="InterPro" id="IPR013087">
    <property type="entry name" value="Znf_C2H2_type"/>
</dbReference>
<evidence type="ECO:0000313" key="14">
    <source>
        <dbReference type="Proteomes" id="UP000694865"/>
    </source>
</evidence>
<evidence type="ECO:0000256" key="8">
    <source>
        <dbReference type="ARBA" id="ARBA00023015"/>
    </source>
</evidence>
<dbReference type="PROSITE" id="PS00028">
    <property type="entry name" value="ZINC_FINGER_C2H2_1"/>
    <property type="match status" value="2"/>
</dbReference>
<keyword evidence="3" id="KW-0479">Metal-binding</keyword>
<name>A0ABM0GPK1_SACKO</name>
<keyword evidence="7" id="KW-0156">Chromatin regulator</keyword>
<evidence type="ECO:0000256" key="9">
    <source>
        <dbReference type="ARBA" id="ARBA00023163"/>
    </source>
</evidence>
<evidence type="ECO:0000256" key="10">
    <source>
        <dbReference type="ARBA" id="ARBA00023242"/>
    </source>
</evidence>
<dbReference type="InterPro" id="IPR052130">
    <property type="entry name" value="AEBP2/jing_C2H2-ZnF"/>
</dbReference>
<keyword evidence="10" id="KW-0539">Nucleus</keyword>
<dbReference type="PANTHER" id="PTHR46541">
    <property type="entry name" value="ZINC FINGER PROTEIN AEBP2"/>
    <property type="match status" value="1"/>
</dbReference>
<dbReference type="GeneID" id="100373714"/>
<keyword evidence="8" id="KW-0805">Transcription regulation</keyword>
<evidence type="ECO:0000256" key="2">
    <source>
        <dbReference type="ARBA" id="ARBA00022491"/>
    </source>
</evidence>
<evidence type="ECO:0000313" key="15">
    <source>
        <dbReference type="RefSeq" id="XP_002734488.1"/>
    </source>
</evidence>
<dbReference type="Pfam" id="PF26014">
    <property type="entry name" value="SH3_AEBP2_C"/>
    <property type="match status" value="1"/>
</dbReference>
<evidence type="ECO:0000256" key="4">
    <source>
        <dbReference type="ARBA" id="ARBA00022737"/>
    </source>
</evidence>
<keyword evidence="9" id="KW-0804">Transcription</keyword>
<evidence type="ECO:0000256" key="5">
    <source>
        <dbReference type="ARBA" id="ARBA00022771"/>
    </source>
</evidence>
<gene>
    <name evidence="15" type="primary">LOC100373714</name>
</gene>
<evidence type="ECO:0000256" key="12">
    <source>
        <dbReference type="PROSITE-ProRule" id="PRU00042"/>
    </source>
</evidence>
<dbReference type="PROSITE" id="PS50157">
    <property type="entry name" value="ZINC_FINGER_C2H2_2"/>
    <property type="match status" value="1"/>
</dbReference>